<keyword evidence="6 10" id="KW-0479">Metal-binding</keyword>
<evidence type="ECO:0000256" key="6">
    <source>
        <dbReference type="ARBA" id="ARBA00022723"/>
    </source>
</evidence>
<dbReference type="PANTHER" id="PTHR34688:SF2">
    <property type="entry name" value="CYTOCHROME C6, CHLOROPLASTIC"/>
    <property type="match status" value="1"/>
</dbReference>
<dbReference type="Proteomes" id="UP001328733">
    <property type="component" value="Unassembled WGS sequence"/>
</dbReference>
<dbReference type="GO" id="GO:0005506">
    <property type="term" value="F:iron ion binding"/>
    <property type="evidence" value="ECO:0007669"/>
    <property type="project" value="InterPro"/>
</dbReference>
<feature type="domain" description="Cytochrome c" evidence="11">
    <location>
        <begin position="25"/>
        <end position="105"/>
    </location>
</feature>
<dbReference type="GO" id="GO:0031979">
    <property type="term" value="C:plasma membrane-derived thylakoid lumen"/>
    <property type="evidence" value="ECO:0007669"/>
    <property type="project" value="UniProtKB-SubCell"/>
</dbReference>
<dbReference type="PANTHER" id="PTHR34688">
    <property type="entry name" value="CYTOCHROME C6, CHLOROPLASTIC"/>
    <property type="match status" value="1"/>
</dbReference>
<evidence type="ECO:0000256" key="7">
    <source>
        <dbReference type="ARBA" id="ARBA00022982"/>
    </source>
</evidence>
<dbReference type="Pfam" id="PF13442">
    <property type="entry name" value="Cytochrome_CBB3"/>
    <property type="match status" value="1"/>
</dbReference>
<evidence type="ECO:0000256" key="4">
    <source>
        <dbReference type="ARBA" id="ARBA00022531"/>
    </source>
</evidence>
<dbReference type="GO" id="GO:0020037">
    <property type="term" value="F:heme binding"/>
    <property type="evidence" value="ECO:0007669"/>
    <property type="project" value="InterPro"/>
</dbReference>
<evidence type="ECO:0000256" key="8">
    <source>
        <dbReference type="ARBA" id="ARBA00023004"/>
    </source>
</evidence>
<evidence type="ECO:0000256" key="5">
    <source>
        <dbReference type="ARBA" id="ARBA00022617"/>
    </source>
</evidence>
<dbReference type="PRINTS" id="PR00605">
    <property type="entry name" value="CYTCHROMECIC"/>
</dbReference>
<keyword evidence="9" id="KW-0793">Thylakoid</keyword>
<evidence type="ECO:0000256" key="10">
    <source>
        <dbReference type="PROSITE-ProRule" id="PRU00433"/>
    </source>
</evidence>
<name>A0AAW9QR60_9CHRO</name>
<keyword evidence="7" id="KW-0249">Electron transport</keyword>
<keyword evidence="3" id="KW-0813">Transport</keyword>
<dbReference type="AlphaFoldDB" id="A0AAW9QR60"/>
<comment type="caution">
    <text evidence="12">The sequence shown here is derived from an EMBL/GenBank/DDBJ whole genome shotgun (WGS) entry which is preliminary data.</text>
</comment>
<dbReference type="InterPro" id="IPR036909">
    <property type="entry name" value="Cyt_c-like_dom_sf"/>
</dbReference>
<evidence type="ECO:0000256" key="1">
    <source>
        <dbReference type="ARBA" id="ARBA00004518"/>
    </source>
</evidence>
<sequence length="111" mass="12289">MNKVIFRILAVILLSIALVFPISPVLAENGARLFEVHCAGCHPNGGNIIRRGRTLQMRDLKKFRMDSVEAIGLIVTNGKGVMSAFKEKLTPAEIEEVARYVLQRAGVNWAK</sequence>
<evidence type="ECO:0000256" key="2">
    <source>
        <dbReference type="ARBA" id="ARBA00009650"/>
    </source>
</evidence>
<dbReference type="SUPFAM" id="SSF46626">
    <property type="entry name" value="Cytochrome c"/>
    <property type="match status" value="1"/>
</dbReference>
<keyword evidence="4" id="KW-0602">Photosynthesis</keyword>
<dbReference type="GO" id="GO:0009055">
    <property type="term" value="F:electron transfer activity"/>
    <property type="evidence" value="ECO:0007669"/>
    <property type="project" value="InterPro"/>
</dbReference>
<evidence type="ECO:0000313" key="13">
    <source>
        <dbReference type="Proteomes" id="UP001328733"/>
    </source>
</evidence>
<accession>A0AAW9QR60</accession>
<proteinExistence type="inferred from homology"/>
<dbReference type="Gene3D" id="1.10.760.10">
    <property type="entry name" value="Cytochrome c-like domain"/>
    <property type="match status" value="1"/>
</dbReference>
<gene>
    <name evidence="12" type="ORF">V0288_02350</name>
</gene>
<evidence type="ECO:0000256" key="9">
    <source>
        <dbReference type="ARBA" id="ARBA00023078"/>
    </source>
</evidence>
<organism evidence="12 13">
    <name type="scientific">Pannus brasiliensis CCIBt3594</name>
    <dbReference type="NCBI Taxonomy" id="1427578"/>
    <lineage>
        <taxon>Bacteria</taxon>
        <taxon>Bacillati</taxon>
        <taxon>Cyanobacteriota</taxon>
        <taxon>Cyanophyceae</taxon>
        <taxon>Oscillatoriophycideae</taxon>
        <taxon>Chroococcales</taxon>
        <taxon>Microcystaceae</taxon>
        <taxon>Pannus</taxon>
    </lineage>
</organism>
<dbReference type="PROSITE" id="PS51007">
    <property type="entry name" value="CYTC"/>
    <property type="match status" value="1"/>
</dbReference>
<comment type="subcellular location">
    <subcellularLocation>
        <location evidence="1">Cellular thylakoid lumen</location>
    </subcellularLocation>
</comment>
<protein>
    <submittedName>
        <fullName evidence="12">C-type cytochrome</fullName>
    </submittedName>
</protein>
<dbReference type="InterPro" id="IPR009056">
    <property type="entry name" value="Cyt_c-like_dom"/>
</dbReference>
<comment type="similarity">
    <text evidence="2">Belongs to the cytochrome c family. PetJ subfamily.</text>
</comment>
<dbReference type="InterPro" id="IPR023655">
    <property type="entry name" value="Cyt_C6"/>
</dbReference>
<keyword evidence="5 10" id="KW-0349">Heme</keyword>
<dbReference type="RefSeq" id="WP_332863400.1">
    <property type="nucleotide sequence ID" value="NZ_JBAFSM010000003.1"/>
</dbReference>
<evidence type="ECO:0000313" key="12">
    <source>
        <dbReference type="EMBL" id="MEG3435948.1"/>
    </source>
</evidence>
<evidence type="ECO:0000256" key="3">
    <source>
        <dbReference type="ARBA" id="ARBA00022448"/>
    </source>
</evidence>
<dbReference type="GO" id="GO:0015979">
    <property type="term" value="P:photosynthesis"/>
    <property type="evidence" value="ECO:0007669"/>
    <property type="project" value="UniProtKB-KW"/>
</dbReference>
<evidence type="ECO:0000259" key="11">
    <source>
        <dbReference type="PROSITE" id="PS51007"/>
    </source>
</evidence>
<dbReference type="InterPro" id="IPR008168">
    <property type="entry name" value="Cyt_C_IC"/>
</dbReference>
<keyword evidence="13" id="KW-1185">Reference proteome</keyword>
<reference evidence="12 13" key="1">
    <citation type="submission" date="2024-01" db="EMBL/GenBank/DDBJ databases">
        <title>Genomic insights into the taxonomy and metabolism of the cyanobacterium Pannus brasiliensis CCIBt3594.</title>
        <authorList>
            <person name="Machado M."/>
            <person name="Botero N.B."/>
            <person name="Andreote A.P.D."/>
            <person name="Feitosa A.M.T."/>
            <person name="Popin R."/>
            <person name="Sivonen K."/>
            <person name="Fiore M.F."/>
        </authorList>
    </citation>
    <scope>NUCLEOTIDE SEQUENCE [LARGE SCALE GENOMIC DNA]</scope>
    <source>
        <strain evidence="12 13">CCIBt3594</strain>
    </source>
</reference>
<dbReference type="EMBL" id="JBAFSM010000003">
    <property type="protein sequence ID" value="MEG3435948.1"/>
    <property type="molecule type" value="Genomic_DNA"/>
</dbReference>
<keyword evidence="8 10" id="KW-0408">Iron</keyword>